<protein>
    <recommendedName>
        <fullName evidence="4">Zn(2)-C6 fungal-type domain-containing protein</fullName>
    </recommendedName>
</protein>
<feature type="region of interest" description="Disordered" evidence="1">
    <location>
        <begin position="93"/>
        <end position="136"/>
    </location>
</feature>
<dbReference type="Proteomes" id="UP000054018">
    <property type="component" value="Unassembled WGS sequence"/>
</dbReference>
<evidence type="ECO:0000313" key="3">
    <source>
        <dbReference type="Proteomes" id="UP000054018"/>
    </source>
</evidence>
<dbReference type="AlphaFoldDB" id="A0A0C9Y3U7"/>
<evidence type="ECO:0000313" key="2">
    <source>
        <dbReference type="EMBL" id="KIK19370.1"/>
    </source>
</evidence>
<proteinExistence type="predicted"/>
<dbReference type="OrthoDB" id="2679133at2759"/>
<feature type="compositionally biased region" description="Polar residues" evidence="1">
    <location>
        <begin position="1"/>
        <end position="25"/>
    </location>
</feature>
<evidence type="ECO:0000256" key="1">
    <source>
        <dbReference type="SAM" id="MobiDB-lite"/>
    </source>
</evidence>
<organism evidence="2 3">
    <name type="scientific">Pisolithus microcarpus 441</name>
    <dbReference type="NCBI Taxonomy" id="765257"/>
    <lineage>
        <taxon>Eukaryota</taxon>
        <taxon>Fungi</taxon>
        <taxon>Dikarya</taxon>
        <taxon>Basidiomycota</taxon>
        <taxon>Agaricomycotina</taxon>
        <taxon>Agaricomycetes</taxon>
        <taxon>Agaricomycetidae</taxon>
        <taxon>Boletales</taxon>
        <taxon>Sclerodermatineae</taxon>
        <taxon>Pisolithaceae</taxon>
        <taxon>Pisolithus</taxon>
    </lineage>
</organism>
<dbReference type="HOGENOM" id="CLU_983912_0_0_1"/>
<feature type="region of interest" description="Disordered" evidence="1">
    <location>
        <begin position="1"/>
        <end position="53"/>
    </location>
</feature>
<dbReference type="EMBL" id="KN833785">
    <property type="protein sequence ID" value="KIK19370.1"/>
    <property type="molecule type" value="Genomic_DNA"/>
</dbReference>
<accession>A0A0C9Y3U7</accession>
<keyword evidence="3" id="KW-1185">Reference proteome</keyword>
<reference evidence="2 3" key="1">
    <citation type="submission" date="2014-04" db="EMBL/GenBank/DDBJ databases">
        <authorList>
            <consortium name="DOE Joint Genome Institute"/>
            <person name="Kuo A."/>
            <person name="Kohler A."/>
            <person name="Costa M.D."/>
            <person name="Nagy L.G."/>
            <person name="Floudas D."/>
            <person name="Copeland A."/>
            <person name="Barry K.W."/>
            <person name="Cichocki N."/>
            <person name="Veneault-Fourrey C."/>
            <person name="LaButti K."/>
            <person name="Lindquist E.A."/>
            <person name="Lipzen A."/>
            <person name="Lundell T."/>
            <person name="Morin E."/>
            <person name="Murat C."/>
            <person name="Sun H."/>
            <person name="Tunlid A."/>
            <person name="Henrissat B."/>
            <person name="Grigoriev I.V."/>
            <person name="Hibbett D.S."/>
            <person name="Martin F."/>
            <person name="Nordberg H.P."/>
            <person name="Cantor M.N."/>
            <person name="Hua S.X."/>
        </authorList>
    </citation>
    <scope>NUCLEOTIDE SEQUENCE [LARGE SCALE GENOMIC DNA]</scope>
    <source>
        <strain evidence="2 3">441</strain>
    </source>
</reference>
<sequence>MSGSGNRFVSSSRGAVSKTGSTSKLLDTDIVDFFRPQPVPSRPRPPPPSPPPIPTCLACRARNRSCVITVTAGNRNRSCDHCRRLHSKCVFEETETGQTPEGAGKKRRCTGAEDSADPKGKKPRRQSGEDSAEIEIMDGPWVAEEKVSPLYVPVDVKPDAVKNDGGRNVVGVADVGPPTRLETTQVPAEGENETMGKTVQDEGRRNMAEVADAHKVARLETTLREVAANTTALTEAVTQNMTAIAEERRERMEHDRRTSETMNLMLKVMYKMVNTGPLPSASP</sequence>
<evidence type="ECO:0008006" key="4">
    <source>
        <dbReference type="Google" id="ProtNLM"/>
    </source>
</evidence>
<feature type="region of interest" description="Disordered" evidence="1">
    <location>
        <begin position="165"/>
        <end position="193"/>
    </location>
</feature>
<feature type="compositionally biased region" description="Pro residues" evidence="1">
    <location>
        <begin position="37"/>
        <end position="53"/>
    </location>
</feature>
<gene>
    <name evidence="2" type="ORF">PISMIDRAFT_13708</name>
</gene>
<reference evidence="3" key="2">
    <citation type="submission" date="2015-01" db="EMBL/GenBank/DDBJ databases">
        <title>Evolutionary Origins and Diversification of the Mycorrhizal Mutualists.</title>
        <authorList>
            <consortium name="DOE Joint Genome Institute"/>
            <consortium name="Mycorrhizal Genomics Consortium"/>
            <person name="Kohler A."/>
            <person name="Kuo A."/>
            <person name="Nagy L.G."/>
            <person name="Floudas D."/>
            <person name="Copeland A."/>
            <person name="Barry K.W."/>
            <person name="Cichocki N."/>
            <person name="Veneault-Fourrey C."/>
            <person name="LaButti K."/>
            <person name="Lindquist E.A."/>
            <person name="Lipzen A."/>
            <person name="Lundell T."/>
            <person name="Morin E."/>
            <person name="Murat C."/>
            <person name="Riley R."/>
            <person name="Ohm R."/>
            <person name="Sun H."/>
            <person name="Tunlid A."/>
            <person name="Henrissat B."/>
            <person name="Grigoriev I.V."/>
            <person name="Hibbett D.S."/>
            <person name="Martin F."/>
        </authorList>
    </citation>
    <scope>NUCLEOTIDE SEQUENCE [LARGE SCALE GENOMIC DNA]</scope>
    <source>
        <strain evidence="3">441</strain>
    </source>
</reference>
<name>A0A0C9Y3U7_9AGAM</name>